<dbReference type="EMBL" id="PREU01000006">
    <property type="protein sequence ID" value="PPA75428.1"/>
    <property type="molecule type" value="Genomic_DNA"/>
</dbReference>
<evidence type="ECO:0000313" key="6">
    <source>
        <dbReference type="EMBL" id="PPA75428.1"/>
    </source>
</evidence>
<keyword evidence="2 3" id="KW-0413">Isomerase</keyword>
<dbReference type="PANTHER" id="PTHR47245">
    <property type="entry name" value="PEPTIDYLPROLYL ISOMERASE"/>
    <property type="match status" value="1"/>
</dbReference>
<accession>A0A2S5GR69</accession>
<evidence type="ECO:0000256" key="1">
    <source>
        <dbReference type="ARBA" id="ARBA00007656"/>
    </source>
</evidence>
<comment type="similarity">
    <text evidence="1">Belongs to the PpiC/parvulin rotamase family.</text>
</comment>
<feature type="region of interest" description="Disordered" evidence="4">
    <location>
        <begin position="53"/>
        <end position="93"/>
    </location>
</feature>
<evidence type="ECO:0000256" key="4">
    <source>
        <dbReference type="SAM" id="MobiDB-lite"/>
    </source>
</evidence>
<dbReference type="InterPro" id="IPR046357">
    <property type="entry name" value="PPIase_dom_sf"/>
</dbReference>
<evidence type="ECO:0000256" key="3">
    <source>
        <dbReference type="PROSITE-ProRule" id="PRU00278"/>
    </source>
</evidence>
<dbReference type="AlphaFoldDB" id="A0A2S5GR69"/>
<evidence type="ECO:0000256" key="2">
    <source>
        <dbReference type="ARBA" id="ARBA00023235"/>
    </source>
</evidence>
<protein>
    <submittedName>
        <fullName evidence="6">Peptidylprolyl isomerase</fullName>
    </submittedName>
</protein>
<feature type="compositionally biased region" description="Low complexity" evidence="4">
    <location>
        <begin position="53"/>
        <end position="82"/>
    </location>
</feature>
<dbReference type="OrthoDB" id="5706698at2"/>
<dbReference type="InterPro" id="IPR000297">
    <property type="entry name" value="PPIase_PpiC"/>
</dbReference>
<proteinExistence type="inferred from homology"/>
<dbReference type="PROSITE" id="PS50198">
    <property type="entry name" value="PPIC_PPIASE_2"/>
    <property type="match status" value="1"/>
</dbReference>
<dbReference type="GO" id="GO:0003755">
    <property type="term" value="F:peptidyl-prolyl cis-trans isomerase activity"/>
    <property type="evidence" value="ECO:0007669"/>
    <property type="project" value="UniProtKB-KW"/>
</dbReference>
<dbReference type="RefSeq" id="WP_104144093.1">
    <property type="nucleotide sequence ID" value="NZ_PREU01000006.1"/>
</dbReference>
<evidence type="ECO:0000313" key="7">
    <source>
        <dbReference type="Proteomes" id="UP000239990"/>
    </source>
</evidence>
<dbReference type="SUPFAM" id="SSF109998">
    <property type="entry name" value="Triger factor/SurA peptide-binding domain-like"/>
    <property type="match status" value="1"/>
</dbReference>
<dbReference type="PANTHER" id="PTHR47245:SF3">
    <property type="entry name" value="PEPTIDYL-PROLYL CIS-TRANS ISOMERASE, PPIC-TYPE-RELATED"/>
    <property type="match status" value="1"/>
</dbReference>
<dbReference type="Pfam" id="PF00639">
    <property type="entry name" value="Rotamase"/>
    <property type="match status" value="1"/>
</dbReference>
<keyword evidence="3" id="KW-0697">Rotamase</keyword>
<sequence>MNQTLTANKPLRVTAAVLLIAVLAGAVALMRGKDAQSSEASPTAAAAAPASAAAPAPAPGSAKARTLAATAATATPSANATAKPQANSPQPQPATAIATLGAVRVDRDELLRQLQALPPQARQQLQDNRAGLEQWLRARLAEKALIEQARAQGWQDQPEIRRAVQAAEERIVMQSYLESVSRAPDGYPTNADLQAAYERAKPQLAVPAQYHVSQIFLPAPLGDADAVAAARKQAQDLVRRAQAPKADFAALAQTNSRDETTRAQGGDIGFVPLAQLTPEMRPVVQQMKAGDVSAPVQSAAGFHILKLTALQPAGVTPFDQVSQQLRVALRSQRQELAARAYMEGLLNAGTVSIDGAALNAAFEQSTAATPGPASVARAP</sequence>
<dbReference type="InterPro" id="IPR023058">
    <property type="entry name" value="PPIase_PpiC_CS"/>
</dbReference>
<organism evidence="6 7">
    <name type="scientific">Achromobacter spanius</name>
    <dbReference type="NCBI Taxonomy" id="217203"/>
    <lineage>
        <taxon>Bacteria</taxon>
        <taxon>Pseudomonadati</taxon>
        <taxon>Pseudomonadota</taxon>
        <taxon>Betaproteobacteria</taxon>
        <taxon>Burkholderiales</taxon>
        <taxon>Alcaligenaceae</taxon>
        <taxon>Achromobacter</taxon>
    </lineage>
</organism>
<dbReference type="Proteomes" id="UP000239990">
    <property type="component" value="Unassembled WGS sequence"/>
</dbReference>
<dbReference type="Gene3D" id="3.10.50.40">
    <property type="match status" value="1"/>
</dbReference>
<dbReference type="InterPro" id="IPR027304">
    <property type="entry name" value="Trigger_fact/SurA_dom_sf"/>
</dbReference>
<comment type="caution">
    <text evidence="6">The sequence shown here is derived from an EMBL/GenBank/DDBJ whole genome shotgun (WGS) entry which is preliminary data.</text>
</comment>
<gene>
    <name evidence="6" type="ORF">C4E15_15125</name>
</gene>
<dbReference type="PROSITE" id="PS01096">
    <property type="entry name" value="PPIC_PPIASE_1"/>
    <property type="match status" value="1"/>
</dbReference>
<feature type="domain" description="PpiC" evidence="5">
    <location>
        <begin position="207"/>
        <end position="309"/>
    </location>
</feature>
<dbReference type="InterPro" id="IPR050245">
    <property type="entry name" value="PrsA_foldase"/>
</dbReference>
<dbReference type="SUPFAM" id="SSF54534">
    <property type="entry name" value="FKBP-like"/>
    <property type="match status" value="1"/>
</dbReference>
<reference evidence="6 7" key="1">
    <citation type="submission" date="2018-02" db="EMBL/GenBank/DDBJ databases">
        <title>Draft Genome of Achromobacter spanius stain 6.</title>
        <authorList>
            <person name="Gunasekera T.S."/>
            <person name="Radwan O."/>
            <person name="Ruiz O.N."/>
        </authorList>
    </citation>
    <scope>NUCLEOTIDE SEQUENCE [LARGE SCALE GENOMIC DNA]</scope>
    <source>
        <strain evidence="6 7">6</strain>
    </source>
</reference>
<evidence type="ECO:0000259" key="5">
    <source>
        <dbReference type="PROSITE" id="PS50198"/>
    </source>
</evidence>
<name>A0A2S5GR69_9BURK</name>